<feature type="region of interest" description="Disordered" evidence="1">
    <location>
        <begin position="400"/>
        <end position="479"/>
    </location>
</feature>
<name>A0A1I8BIM3_MELHA</name>
<evidence type="ECO:0000313" key="3">
    <source>
        <dbReference type="WBParaSite" id="MhA1_Contig2492.frz3.gene5"/>
    </source>
</evidence>
<proteinExistence type="predicted"/>
<evidence type="ECO:0000256" key="1">
    <source>
        <dbReference type="SAM" id="MobiDB-lite"/>
    </source>
</evidence>
<organism evidence="2 3">
    <name type="scientific">Meloidogyne hapla</name>
    <name type="common">Root-knot nematode worm</name>
    <dbReference type="NCBI Taxonomy" id="6305"/>
    <lineage>
        <taxon>Eukaryota</taxon>
        <taxon>Metazoa</taxon>
        <taxon>Ecdysozoa</taxon>
        <taxon>Nematoda</taxon>
        <taxon>Chromadorea</taxon>
        <taxon>Rhabditida</taxon>
        <taxon>Tylenchina</taxon>
        <taxon>Tylenchomorpha</taxon>
        <taxon>Tylenchoidea</taxon>
        <taxon>Meloidogynidae</taxon>
        <taxon>Meloidogyninae</taxon>
        <taxon>Meloidogyne</taxon>
    </lineage>
</organism>
<sequence>MHSWAKFQDNESDSNESYDERVSDQIPSTCAGGRKDGEKANTTRSSQNLHSPFITPPREPQQFKENQNQPKVDPSRGLYTNHEPNTTPKATGHLSAEKLRNKLIAERKNAQTPTSNYSEDELVRQLRLKIQNHPRPGNGATRVEQLLRLPWRVVFGHESRMASSRELEVQRAGSSFKPMCTPLDKGFEAELPLHDSPEIDHFPNGFDKSQQNWNGQQQQQKGYQQTETTNKQQPANQQIFQQSPNIPQQPNLPLRLDKENQTEDIQIDVAPPIFEKFKKQNYFYNKQQSLFRNSSLSSNKFVPSYLPLSPLHYHRPYPMPPPINVDSWALGPKHYRRIYLDNLVKRIQENESKQATLRAQLNRFDEKSRQELDELELLTREQQLDVRRRQYEERLREQEELENRILNNTTTTTTHSKSASPLPTTTRQPPPASILRKTPLPRTNLPHVAFSSPPIRSPSRNVNRHESHRPPENPDDRRAKKYIENRGIEEEDRRINYVIKWNSNQEQLKKAKRANPRINLKSNPTSIFQHIPGKLFYSSIKLKKPKLLNNHLDYIHLHLINYVCLKL</sequence>
<feature type="compositionally biased region" description="Polar residues" evidence="1">
    <location>
        <begin position="415"/>
        <end position="427"/>
    </location>
</feature>
<feature type="compositionally biased region" description="Basic and acidic residues" evidence="1">
    <location>
        <begin position="463"/>
        <end position="479"/>
    </location>
</feature>
<dbReference type="AlphaFoldDB" id="A0A1I8BIM3"/>
<feature type="region of interest" description="Disordered" evidence="1">
    <location>
        <begin position="194"/>
        <end position="236"/>
    </location>
</feature>
<feature type="compositionally biased region" description="Polar residues" evidence="1">
    <location>
        <begin position="226"/>
        <end position="236"/>
    </location>
</feature>
<reference evidence="3" key="1">
    <citation type="submission" date="2016-11" db="UniProtKB">
        <authorList>
            <consortium name="WormBaseParasite"/>
        </authorList>
    </citation>
    <scope>IDENTIFICATION</scope>
</reference>
<feature type="compositionally biased region" description="Low complexity" evidence="1">
    <location>
        <begin position="404"/>
        <end position="414"/>
    </location>
</feature>
<feature type="region of interest" description="Disordered" evidence="1">
    <location>
        <begin position="1"/>
        <end position="95"/>
    </location>
</feature>
<evidence type="ECO:0000313" key="2">
    <source>
        <dbReference type="Proteomes" id="UP000095281"/>
    </source>
</evidence>
<keyword evidence="2" id="KW-1185">Reference proteome</keyword>
<dbReference type="WBParaSite" id="MhA1_Contig2492.frz3.gene5">
    <property type="protein sequence ID" value="MhA1_Contig2492.frz3.gene5"/>
    <property type="gene ID" value="MhA1_Contig2492.frz3.gene5"/>
</dbReference>
<dbReference type="Proteomes" id="UP000095281">
    <property type="component" value="Unplaced"/>
</dbReference>
<feature type="compositionally biased region" description="Low complexity" evidence="1">
    <location>
        <begin position="210"/>
        <end position="225"/>
    </location>
</feature>
<protein>
    <submittedName>
        <fullName evidence="3">CCDC66 domain-containing protein</fullName>
    </submittedName>
</protein>
<accession>A0A1I8BIM3</accession>